<feature type="compositionally biased region" description="Acidic residues" evidence="1">
    <location>
        <begin position="134"/>
        <end position="154"/>
    </location>
</feature>
<sequence>MALLKTTTAYSPSWQLSDAERQHTKHKVILEILRQVSRPRAVVPKSTKKDPLIVIWKAQDAAIRDLGVGINDGGALDAAIRAYVPGTTGVVDVSTLRAAIDNSNATIQAAAANAIAAANTTNTAVPALATAPAVDDDDNDAEEEISDEYNDDGDEGHSQADTNTAGRVTHLEDEEDAGPSRPRRIRSKGKKPVAQESPAASIDDNKDASDDDNALTTQQALRGVLPTRSEMLDDLADWNWPMDERIHTEPQVRLTWGAGRIWWKSQQIEEGSDGDGDEGNTAGGDDPRWDDNSRKTPSPSRDSPPMPQTPQPTWRGKRKRNASEQVANEASKRQRAGVASRSAFEQTTGDDKLDLGAYKEPGEVADDGDVATKGSRA</sequence>
<gene>
    <name evidence="2" type="ORF">CC86DRAFT_402329</name>
</gene>
<feature type="region of interest" description="Disordered" evidence="1">
    <location>
        <begin position="130"/>
        <end position="212"/>
    </location>
</feature>
<feature type="region of interest" description="Disordered" evidence="1">
    <location>
        <begin position="265"/>
        <end position="377"/>
    </location>
</feature>
<protein>
    <submittedName>
        <fullName evidence="2">Uncharacterized protein</fullName>
    </submittedName>
</protein>
<proteinExistence type="predicted"/>
<reference evidence="2" key="1">
    <citation type="journal article" date="2020" name="Stud. Mycol.">
        <title>101 Dothideomycetes genomes: a test case for predicting lifestyles and emergence of pathogens.</title>
        <authorList>
            <person name="Haridas S."/>
            <person name="Albert R."/>
            <person name="Binder M."/>
            <person name="Bloem J."/>
            <person name="Labutti K."/>
            <person name="Salamov A."/>
            <person name="Andreopoulos B."/>
            <person name="Baker S."/>
            <person name="Barry K."/>
            <person name="Bills G."/>
            <person name="Bluhm B."/>
            <person name="Cannon C."/>
            <person name="Castanera R."/>
            <person name="Culley D."/>
            <person name="Daum C."/>
            <person name="Ezra D."/>
            <person name="Gonzalez J."/>
            <person name="Henrissat B."/>
            <person name="Kuo A."/>
            <person name="Liang C."/>
            <person name="Lipzen A."/>
            <person name="Lutzoni F."/>
            <person name="Magnuson J."/>
            <person name="Mondo S."/>
            <person name="Nolan M."/>
            <person name="Ohm R."/>
            <person name="Pangilinan J."/>
            <person name="Park H.-J."/>
            <person name="Ramirez L."/>
            <person name="Alfaro M."/>
            <person name="Sun H."/>
            <person name="Tritt A."/>
            <person name="Yoshinaga Y."/>
            <person name="Zwiers L.-H."/>
            <person name="Turgeon B."/>
            <person name="Goodwin S."/>
            <person name="Spatafora J."/>
            <person name="Crous P."/>
            <person name="Grigoriev I."/>
        </authorList>
    </citation>
    <scope>NUCLEOTIDE SEQUENCE</scope>
    <source>
        <strain evidence="2">CBS 113818</strain>
    </source>
</reference>
<evidence type="ECO:0000313" key="2">
    <source>
        <dbReference type="EMBL" id="KAF2830284.1"/>
    </source>
</evidence>
<organism evidence="2 3">
    <name type="scientific">Ophiobolus disseminans</name>
    <dbReference type="NCBI Taxonomy" id="1469910"/>
    <lineage>
        <taxon>Eukaryota</taxon>
        <taxon>Fungi</taxon>
        <taxon>Dikarya</taxon>
        <taxon>Ascomycota</taxon>
        <taxon>Pezizomycotina</taxon>
        <taxon>Dothideomycetes</taxon>
        <taxon>Pleosporomycetidae</taxon>
        <taxon>Pleosporales</taxon>
        <taxon>Pleosporineae</taxon>
        <taxon>Phaeosphaeriaceae</taxon>
        <taxon>Ophiobolus</taxon>
    </lineage>
</organism>
<dbReference type="EMBL" id="MU006219">
    <property type="protein sequence ID" value="KAF2830284.1"/>
    <property type="molecule type" value="Genomic_DNA"/>
</dbReference>
<feature type="compositionally biased region" description="Basic and acidic residues" evidence="1">
    <location>
        <begin position="285"/>
        <end position="294"/>
    </location>
</feature>
<accession>A0A6A7ABP5</accession>
<dbReference type="AlphaFoldDB" id="A0A6A7ABP5"/>
<dbReference type="Proteomes" id="UP000799424">
    <property type="component" value="Unassembled WGS sequence"/>
</dbReference>
<name>A0A6A7ABP5_9PLEO</name>
<feature type="compositionally biased region" description="Basic residues" evidence="1">
    <location>
        <begin position="181"/>
        <end position="191"/>
    </location>
</feature>
<keyword evidence="3" id="KW-1185">Reference proteome</keyword>
<evidence type="ECO:0000313" key="3">
    <source>
        <dbReference type="Proteomes" id="UP000799424"/>
    </source>
</evidence>
<evidence type="ECO:0000256" key="1">
    <source>
        <dbReference type="SAM" id="MobiDB-lite"/>
    </source>
</evidence>